<keyword evidence="13" id="KW-1185">Reference proteome</keyword>
<sequence length="185" mass="20564">MPSANDVRRGQVINYNGAPHLILETNHRTPGNLRAFVQIKMRNLLYGKSSDQRFSSSDKMEVLMTDRKTLEFSYEDRGTFAFMDPETYETIELTEELIGDAKNYLTPNGQVEVLYVDGKPLTIDLPTSVVLEVTESAEGIKGDTASNVQKPATLETGLVVQVPLFIKEGEKLKINTADGSYMGRA</sequence>
<dbReference type="InterPro" id="IPR008991">
    <property type="entry name" value="Translation_prot_SH3-like_sf"/>
</dbReference>
<protein>
    <recommendedName>
        <fullName evidence="7 8">Elongation factor P</fullName>
        <shortName evidence="7">EF-P</shortName>
    </recommendedName>
</protein>
<dbReference type="InterPro" id="IPR015365">
    <property type="entry name" value="Elong-fact-P_C"/>
</dbReference>
<gene>
    <name evidence="7 12" type="primary">efp</name>
    <name evidence="12" type="ORF">K1X11_006840</name>
</gene>
<dbReference type="CDD" id="cd04470">
    <property type="entry name" value="S1_EF-P_repeat_1"/>
    <property type="match status" value="1"/>
</dbReference>
<dbReference type="Pfam" id="PF09285">
    <property type="entry name" value="Elong-fact-P_C"/>
    <property type="match status" value="1"/>
</dbReference>
<dbReference type="NCBIfam" id="TIGR00038">
    <property type="entry name" value="efp"/>
    <property type="match status" value="1"/>
</dbReference>
<comment type="similarity">
    <text evidence="3 7 9">Belongs to the elongation factor P family.</text>
</comment>
<feature type="domain" description="Translation elongation factor P/YeiP central" evidence="11">
    <location>
        <begin position="67"/>
        <end position="121"/>
    </location>
</feature>
<dbReference type="RefSeq" id="WP_221030989.1">
    <property type="nucleotide sequence ID" value="NZ_CP139781.1"/>
</dbReference>
<evidence type="ECO:0000256" key="8">
    <source>
        <dbReference type="NCBIfam" id="TIGR00038"/>
    </source>
</evidence>
<evidence type="ECO:0000256" key="5">
    <source>
        <dbReference type="ARBA" id="ARBA00022768"/>
    </source>
</evidence>
<dbReference type="HAMAP" id="MF_00141">
    <property type="entry name" value="EF_P"/>
    <property type="match status" value="1"/>
</dbReference>
<dbReference type="Pfam" id="PF01132">
    <property type="entry name" value="EFP"/>
    <property type="match status" value="1"/>
</dbReference>
<feature type="domain" description="Elongation factor P C-terminal" evidence="10">
    <location>
        <begin position="129"/>
        <end position="184"/>
    </location>
</feature>
<evidence type="ECO:0000256" key="6">
    <source>
        <dbReference type="ARBA" id="ARBA00022917"/>
    </source>
</evidence>
<dbReference type="Gene3D" id="2.30.30.30">
    <property type="match status" value="1"/>
</dbReference>
<evidence type="ECO:0000256" key="9">
    <source>
        <dbReference type="RuleBase" id="RU004389"/>
    </source>
</evidence>
<dbReference type="Proteomes" id="UP000738431">
    <property type="component" value="Chromosome"/>
</dbReference>
<comment type="subcellular location">
    <subcellularLocation>
        <location evidence="1 7">Cytoplasm</location>
    </subcellularLocation>
</comment>
<dbReference type="NCBIfam" id="NF001810">
    <property type="entry name" value="PRK00529.1"/>
    <property type="match status" value="1"/>
</dbReference>
<dbReference type="SMART" id="SM00841">
    <property type="entry name" value="Elong-fact-P_C"/>
    <property type="match status" value="1"/>
</dbReference>
<dbReference type="Gene3D" id="2.40.50.140">
    <property type="entry name" value="Nucleic acid-binding proteins"/>
    <property type="match status" value="2"/>
</dbReference>
<evidence type="ECO:0000256" key="4">
    <source>
        <dbReference type="ARBA" id="ARBA00022490"/>
    </source>
</evidence>
<evidence type="ECO:0000256" key="1">
    <source>
        <dbReference type="ARBA" id="ARBA00004496"/>
    </source>
</evidence>
<dbReference type="InterPro" id="IPR014722">
    <property type="entry name" value="Rib_uL2_dom2"/>
</dbReference>
<dbReference type="EMBL" id="CP139781">
    <property type="protein sequence ID" value="WRQ89119.1"/>
    <property type="molecule type" value="Genomic_DNA"/>
</dbReference>
<evidence type="ECO:0000256" key="2">
    <source>
        <dbReference type="ARBA" id="ARBA00004815"/>
    </source>
</evidence>
<dbReference type="PIRSF" id="PIRSF005901">
    <property type="entry name" value="EF-P"/>
    <property type="match status" value="1"/>
</dbReference>
<dbReference type="SUPFAM" id="SSF50104">
    <property type="entry name" value="Translation proteins SH3-like domain"/>
    <property type="match status" value="1"/>
</dbReference>
<dbReference type="InterPro" id="IPR012340">
    <property type="entry name" value="NA-bd_OB-fold"/>
</dbReference>
<dbReference type="CDD" id="cd05794">
    <property type="entry name" value="S1_EF-P_repeat_2"/>
    <property type="match status" value="1"/>
</dbReference>
<dbReference type="InterPro" id="IPR013852">
    <property type="entry name" value="Transl_elong_P/YeiP_CS"/>
</dbReference>
<reference evidence="12 13" key="2">
    <citation type="submission" date="2023-12" db="EMBL/GenBank/DDBJ databases">
        <title>Description of an unclassified Opitutus bacterium of Verrucomicrobiota.</title>
        <authorList>
            <person name="Zhang D.-F."/>
        </authorList>
    </citation>
    <scope>NUCLEOTIDE SEQUENCE [LARGE SCALE GENOMIC DNA]</scope>
    <source>
        <strain evidence="12 13">WL0086</strain>
    </source>
</reference>
<dbReference type="GO" id="GO:0003746">
    <property type="term" value="F:translation elongation factor activity"/>
    <property type="evidence" value="ECO:0007669"/>
    <property type="project" value="UniProtKB-KW"/>
</dbReference>
<reference evidence="12 13" key="1">
    <citation type="submission" date="2021-08" db="EMBL/GenBank/DDBJ databases">
        <authorList>
            <person name="Zhang D."/>
            <person name="Zhang A."/>
            <person name="Wang L."/>
        </authorList>
    </citation>
    <scope>NUCLEOTIDE SEQUENCE [LARGE SCALE GENOMIC DNA]</scope>
    <source>
        <strain evidence="12 13">WL0086</strain>
    </source>
</reference>
<dbReference type="PANTHER" id="PTHR30053">
    <property type="entry name" value="ELONGATION FACTOR P"/>
    <property type="match status" value="1"/>
</dbReference>
<dbReference type="Pfam" id="PF08207">
    <property type="entry name" value="EFP_N"/>
    <property type="match status" value="1"/>
</dbReference>
<proteinExistence type="inferred from homology"/>
<evidence type="ECO:0000259" key="11">
    <source>
        <dbReference type="SMART" id="SM01185"/>
    </source>
</evidence>
<dbReference type="SMART" id="SM01185">
    <property type="entry name" value="EFP"/>
    <property type="match status" value="1"/>
</dbReference>
<name>A0ABZ1CC19_9BACT</name>
<organism evidence="12 13">
    <name type="scientific">Actomonas aquatica</name>
    <dbReference type="NCBI Taxonomy" id="2866162"/>
    <lineage>
        <taxon>Bacteria</taxon>
        <taxon>Pseudomonadati</taxon>
        <taxon>Verrucomicrobiota</taxon>
        <taxon>Opitutia</taxon>
        <taxon>Opitutales</taxon>
        <taxon>Opitutaceae</taxon>
        <taxon>Actomonas</taxon>
    </lineage>
</organism>
<evidence type="ECO:0000259" key="10">
    <source>
        <dbReference type="SMART" id="SM00841"/>
    </source>
</evidence>
<dbReference type="InterPro" id="IPR013185">
    <property type="entry name" value="Transl_elong_KOW-like"/>
</dbReference>
<accession>A0ABZ1CC19</accession>
<evidence type="ECO:0000313" key="12">
    <source>
        <dbReference type="EMBL" id="WRQ89119.1"/>
    </source>
</evidence>
<evidence type="ECO:0000256" key="7">
    <source>
        <dbReference type="HAMAP-Rule" id="MF_00141"/>
    </source>
</evidence>
<dbReference type="InterPro" id="IPR001059">
    <property type="entry name" value="Transl_elong_P/YeiP_cen"/>
</dbReference>
<comment type="pathway">
    <text evidence="2 7">Protein biosynthesis; polypeptide chain elongation.</text>
</comment>
<evidence type="ECO:0000256" key="3">
    <source>
        <dbReference type="ARBA" id="ARBA00009479"/>
    </source>
</evidence>
<keyword evidence="6 7" id="KW-0648">Protein biosynthesis</keyword>
<dbReference type="PROSITE" id="PS01275">
    <property type="entry name" value="EFP"/>
    <property type="match status" value="1"/>
</dbReference>
<dbReference type="SUPFAM" id="SSF50249">
    <property type="entry name" value="Nucleic acid-binding proteins"/>
    <property type="match status" value="2"/>
</dbReference>
<keyword evidence="5 7" id="KW-0251">Elongation factor</keyword>
<dbReference type="InterPro" id="IPR020599">
    <property type="entry name" value="Transl_elong_fac_P/YeiP"/>
</dbReference>
<comment type="function">
    <text evidence="7">Involved in peptide bond synthesis. Stimulates efficient translation and peptide-bond synthesis on native or reconstituted 70S ribosomes in vitro. Probably functions indirectly by altering the affinity of the ribosome for aminoacyl-tRNA, thus increasing their reactivity as acceptors for peptidyl transferase.</text>
</comment>
<dbReference type="PANTHER" id="PTHR30053:SF14">
    <property type="entry name" value="TRANSLATION ELONGATION FACTOR KOW-LIKE DOMAIN-CONTAINING PROTEIN"/>
    <property type="match status" value="1"/>
</dbReference>
<evidence type="ECO:0000313" key="13">
    <source>
        <dbReference type="Proteomes" id="UP000738431"/>
    </source>
</evidence>
<dbReference type="InterPro" id="IPR011768">
    <property type="entry name" value="Transl_elongation_fac_P"/>
</dbReference>
<keyword evidence="4 7" id="KW-0963">Cytoplasm</keyword>